<dbReference type="Gene3D" id="2.30.30.490">
    <property type="match status" value="2"/>
</dbReference>
<keyword evidence="6" id="KW-1185">Reference proteome</keyword>
<organism evidence="5 6">
    <name type="scientific">Blyttiomyces helicus</name>
    <dbReference type="NCBI Taxonomy" id="388810"/>
    <lineage>
        <taxon>Eukaryota</taxon>
        <taxon>Fungi</taxon>
        <taxon>Fungi incertae sedis</taxon>
        <taxon>Chytridiomycota</taxon>
        <taxon>Chytridiomycota incertae sedis</taxon>
        <taxon>Chytridiomycetes</taxon>
        <taxon>Chytridiomycetes incertae sedis</taxon>
        <taxon>Blyttiomyces</taxon>
    </lineage>
</organism>
<dbReference type="InterPro" id="IPR043151">
    <property type="entry name" value="BAH_sf"/>
</dbReference>
<evidence type="ECO:0000256" key="1">
    <source>
        <dbReference type="ARBA" id="ARBA00004123"/>
    </source>
</evidence>
<accession>A0A4P9W386</accession>
<dbReference type="InterPro" id="IPR029063">
    <property type="entry name" value="SAM-dependent_MTases_sf"/>
</dbReference>
<dbReference type="PANTHER" id="PTHR10629">
    <property type="entry name" value="CYTOSINE-SPECIFIC METHYLTRANSFERASE"/>
    <property type="match status" value="1"/>
</dbReference>
<dbReference type="GO" id="GO:0003677">
    <property type="term" value="F:DNA binding"/>
    <property type="evidence" value="ECO:0007669"/>
    <property type="project" value="TreeGrafter"/>
</dbReference>
<dbReference type="SMART" id="SM00439">
    <property type="entry name" value="BAH"/>
    <property type="match status" value="2"/>
</dbReference>
<feature type="region of interest" description="Disordered" evidence="3">
    <location>
        <begin position="397"/>
        <end position="425"/>
    </location>
</feature>
<dbReference type="Proteomes" id="UP000269721">
    <property type="component" value="Unassembled WGS sequence"/>
</dbReference>
<reference evidence="6" key="1">
    <citation type="journal article" date="2018" name="Nat. Microbiol.">
        <title>Leveraging single-cell genomics to expand the fungal tree of life.</title>
        <authorList>
            <person name="Ahrendt S.R."/>
            <person name="Quandt C.A."/>
            <person name="Ciobanu D."/>
            <person name="Clum A."/>
            <person name="Salamov A."/>
            <person name="Andreopoulos B."/>
            <person name="Cheng J.F."/>
            <person name="Woyke T."/>
            <person name="Pelin A."/>
            <person name="Henrissat B."/>
            <person name="Reynolds N.K."/>
            <person name="Benny G.L."/>
            <person name="Smith M.E."/>
            <person name="James T.Y."/>
            <person name="Grigoriev I.V."/>
        </authorList>
    </citation>
    <scope>NUCLEOTIDE SEQUENCE [LARGE SCALE GENOMIC DNA]</scope>
</reference>
<dbReference type="Pfam" id="PF01426">
    <property type="entry name" value="BAH"/>
    <property type="match status" value="1"/>
</dbReference>
<dbReference type="InterPro" id="IPR022702">
    <property type="entry name" value="Cytosine_MeTrfase1_RFD"/>
</dbReference>
<evidence type="ECO:0000256" key="3">
    <source>
        <dbReference type="SAM" id="MobiDB-lite"/>
    </source>
</evidence>
<dbReference type="GO" id="GO:0044027">
    <property type="term" value="P:negative regulation of gene expression via chromosomal CpG island methylation"/>
    <property type="evidence" value="ECO:0007669"/>
    <property type="project" value="TreeGrafter"/>
</dbReference>
<dbReference type="InterPro" id="IPR001025">
    <property type="entry name" value="BAH_dom"/>
</dbReference>
<feature type="domain" description="BAH" evidence="4">
    <location>
        <begin position="690"/>
        <end position="862"/>
    </location>
</feature>
<comment type="subcellular location">
    <subcellularLocation>
        <location evidence="1">Nucleus</location>
    </subcellularLocation>
</comment>
<dbReference type="EMBL" id="KZ997930">
    <property type="protein sequence ID" value="RKO86769.1"/>
    <property type="molecule type" value="Genomic_DNA"/>
</dbReference>
<dbReference type="Pfam" id="PF12047">
    <property type="entry name" value="DNMT1-RFD"/>
    <property type="match status" value="1"/>
</dbReference>
<name>A0A4P9W386_9FUNG</name>
<dbReference type="InterPro" id="IPR050390">
    <property type="entry name" value="C5-Methyltransferase"/>
</dbReference>
<protein>
    <submittedName>
        <fullName evidence="5">BAH domain-containing protein</fullName>
    </submittedName>
</protein>
<dbReference type="OrthoDB" id="5376140at2759"/>
<feature type="compositionally biased region" description="Basic residues" evidence="3">
    <location>
        <begin position="397"/>
        <end position="410"/>
    </location>
</feature>
<keyword evidence="2" id="KW-0539">Nucleus</keyword>
<feature type="domain" description="BAH" evidence="4">
    <location>
        <begin position="521"/>
        <end position="639"/>
    </location>
</feature>
<gene>
    <name evidence="5" type="ORF">BDK51DRAFT_28728</name>
</gene>
<dbReference type="PROSITE" id="PS51038">
    <property type="entry name" value="BAH"/>
    <property type="match status" value="2"/>
</dbReference>
<proteinExistence type="predicted"/>
<feature type="compositionally biased region" description="Basic and acidic residues" evidence="3">
    <location>
        <begin position="55"/>
        <end position="67"/>
    </location>
</feature>
<dbReference type="AlphaFoldDB" id="A0A4P9W386"/>
<sequence>MLTTGTASDSDDFQETVAPATRKSAVSKKGKKTQTPTPTTADAGSSAMDVDDDNNEGKADETNKDADDVSEEESEEVIAARRALKGKGKAEPAPARTPAPSKRKKPASPRSGDEREDPADAENGQKESATPYMKRRGRTLRARSEKPATSATPVVKKPKVDNSKRFYTPDEEYPFEDPEYEVFGEDLSEFEPGELPCRELTDFTIYDMGDKNKLVSLYDIELRKEPVACGYVLARLEDDDVDDDDDDDETQERPLQKITLGALATWEYEEISGGVGIWIQTPYAWYLLKKPSEQYAETHRPFEILGRAVSSIFSAIAQNAEITYDEFLASMNEVAGGGSSCRAPVAEYNFELTEADIKTRIVDIMDELEALMEKKDAWTLSASPLFQKLVEILNAKQGKKGKNSSRRRANHWSSAPRRTGATRDVNRLVLEKRNPSTVTPLVASIAKGLFNRHTVVVDRADQDADGNGIATDHATQPHRSLRAPCTLWHDGTDPDTIKWSGKALVKNKTRTHYSAVTIETVKIAPGDFIYVRHEDDNDVAAEPWFGRVEFLFEEKGEAPQAHVRWFSHGDDTILHECAAPHELFLLNDCMDVELTTVMGKCQVTYLEVGAEEPKYTNEADKFFYRFHYDVHTGTTEDVKRHDLPQPSKEHCLTSDNEWCGSCQKHMEDEAAKSVAWVKGSTGKAITLHGVTYRHLDFAYLIPETDNTPYDIVQIIGFKGTPKGKGETTAKSATGRKRVAAAEAAADSDLDSETDTDALRVVVRFFARYNDVLTERDRIDREARKDKDDKLAVPSRIPRDERRLYITDTEKNIDPALLEGTCWVAHRADIPDPMFDAYREEPDSFFFFESIEDVDLMAKNSKDRYLIKPCDKDAIEVPADRKEKREKDRQERLQKLASTKKLRALDIFSGCGGITVGMDDTGVVHTTDAVEFSASATKTF</sequence>
<dbReference type="GO" id="GO:0003886">
    <property type="term" value="F:DNA (cytosine-5-)-methyltransferase activity"/>
    <property type="evidence" value="ECO:0007669"/>
    <property type="project" value="TreeGrafter"/>
</dbReference>
<evidence type="ECO:0000313" key="6">
    <source>
        <dbReference type="Proteomes" id="UP000269721"/>
    </source>
</evidence>
<dbReference type="PANTHER" id="PTHR10629:SF52">
    <property type="entry name" value="DNA (CYTOSINE-5)-METHYLTRANSFERASE 1"/>
    <property type="match status" value="1"/>
</dbReference>
<feature type="region of interest" description="Disordered" evidence="3">
    <location>
        <begin position="1"/>
        <end position="157"/>
    </location>
</feature>
<evidence type="ECO:0000313" key="5">
    <source>
        <dbReference type="EMBL" id="RKO86769.1"/>
    </source>
</evidence>
<dbReference type="GO" id="GO:0005634">
    <property type="term" value="C:nucleus"/>
    <property type="evidence" value="ECO:0007669"/>
    <property type="project" value="UniProtKB-SubCell"/>
</dbReference>
<dbReference type="Gene3D" id="3.40.50.150">
    <property type="entry name" value="Vaccinia Virus protein VP39"/>
    <property type="match status" value="1"/>
</dbReference>
<dbReference type="GO" id="GO:0003682">
    <property type="term" value="F:chromatin binding"/>
    <property type="evidence" value="ECO:0007669"/>
    <property type="project" value="InterPro"/>
</dbReference>
<feature type="non-terminal residue" evidence="5">
    <location>
        <position position="939"/>
    </location>
</feature>
<evidence type="ECO:0000256" key="2">
    <source>
        <dbReference type="ARBA" id="ARBA00023242"/>
    </source>
</evidence>
<evidence type="ECO:0000259" key="4">
    <source>
        <dbReference type="PROSITE" id="PS51038"/>
    </source>
</evidence>